<evidence type="ECO:0000256" key="1">
    <source>
        <dbReference type="SAM" id="MobiDB-lite"/>
    </source>
</evidence>
<feature type="compositionally biased region" description="Low complexity" evidence="1">
    <location>
        <begin position="380"/>
        <end position="399"/>
    </location>
</feature>
<dbReference type="Proteomes" id="UP000573603">
    <property type="component" value="Unassembled WGS sequence"/>
</dbReference>
<feature type="signal peptide" evidence="2">
    <location>
        <begin position="1"/>
        <end position="19"/>
    </location>
</feature>
<evidence type="ECO:0000313" key="4">
    <source>
        <dbReference type="Proteomes" id="UP000573603"/>
    </source>
</evidence>
<evidence type="ECO:0008006" key="5">
    <source>
        <dbReference type="Google" id="ProtNLM"/>
    </source>
</evidence>
<feature type="compositionally biased region" description="Low complexity" evidence="1">
    <location>
        <begin position="409"/>
        <end position="456"/>
    </location>
</feature>
<reference evidence="3 4" key="1">
    <citation type="journal article" date="2020" name="BMC Genomics">
        <title>Correction to: Identification and distribution of gene clusters required for synthesis of sphingolipid metabolism inhibitors in diverse species of the filamentous fungus Fusarium.</title>
        <authorList>
            <person name="Kim H.S."/>
            <person name="Lohmar J.M."/>
            <person name="Busman M."/>
            <person name="Brown D.W."/>
            <person name="Naumann T.A."/>
            <person name="Divon H.H."/>
            <person name="Lysoe E."/>
            <person name="Uhlig S."/>
            <person name="Proctor R.H."/>
        </authorList>
    </citation>
    <scope>NUCLEOTIDE SEQUENCE [LARGE SCALE GENOMIC DNA]</scope>
    <source>
        <strain evidence="3 4">NRRL 25214</strain>
    </source>
</reference>
<evidence type="ECO:0000256" key="2">
    <source>
        <dbReference type="SAM" id="SignalP"/>
    </source>
</evidence>
<feature type="region of interest" description="Disordered" evidence="1">
    <location>
        <begin position="755"/>
        <end position="821"/>
    </location>
</feature>
<keyword evidence="4" id="KW-1185">Reference proteome</keyword>
<dbReference type="AlphaFoldDB" id="A0A8H5DTW1"/>
<accession>A0A8H5DTW1</accession>
<protein>
    <recommendedName>
        <fullName evidence="5">Cell wall protein</fullName>
    </recommendedName>
</protein>
<organism evidence="3 4">
    <name type="scientific">Fusarium anthophilum</name>
    <dbReference type="NCBI Taxonomy" id="48485"/>
    <lineage>
        <taxon>Eukaryota</taxon>
        <taxon>Fungi</taxon>
        <taxon>Dikarya</taxon>
        <taxon>Ascomycota</taxon>
        <taxon>Pezizomycotina</taxon>
        <taxon>Sordariomycetes</taxon>
        <taxon>Hypocreomycetidae</taxon>
        <taxon>Hypocreales</taxon>
        <taxon>Nectriaceae</taxon>
        <taxon>Fusarium</taxon>
        <taxon>Fusarium fujikuroi species complex</taxon>
    </lineage>
</organism>
<feature type="chain" id="PRO_5034003541" description="Cell wall protein" evidence="2">
    <location>
        <begin position="20"/>
        <end position="915"/>
    </location>
</feature>
<sequence length="915" mass="89053">MHFSSLIPALGGLVAVATASPHGLGLGLGLGVDVSIGNGASSAADTTSKGLDLAPTTSAASQKGGLSSTCNLANSWENHVLFDGIAAPASGAAAAIKLGLNLPHAQIEGEATLELVEGFLKEPRVRIGLGAIKAYVELDISASAAVHESIELFASAALQLEVPGLLEAEAGAALALDLVVGVDAAIDLSAGVYLAFGEEAFVEVSLLTKEIVDVSLEGLVAKALPIGVAAEVDLSAEVSLTLGLRLRTEIDLSAELDIPVLDIEAGAKVAVWVSLFEYTAVLIATDNCAVSVDELIALTLGLAVELNVEVGDILDISLAPTLTITLATAAQAKVCQPNRGTPGGFIEQQGNPTSAHTEVATLSTVPAGGSDATTDSALPDATGSADASGSADVTGSATADSSDAYPVPGASGSETSPAGSETTGSGSATSAGAETTGSGSGASGSETHPAGAETTGSGSGSGASSDAYPVPGASGSETYPAGAETTGSSGAYPVPGSGSESGASAGAETTGSGSGAYPVPGASGSETFPAGSETTGSGSATSAGAETTGSGSGAYPIPGSGSGSSAPAGAKTTGSGSGAYPVPGSGSSSGASAGAETTGSGSGAYPAGPGSSSALAKPQTTGDVTSTVTSTHVYTITSCAASVINCPARYTQKIVTSTIIKSTYVCPATETGAVPATTTAHSTKVHVPVTTLTDTLTTIVPCKTRTTKTFHPPTTPPPAPTVTIVDTTTYCPEEGKTAHPSKAQSTFQVVTTTSPGTKAYEVPSHAAPTTEGEEKPTAEVPVPGKPTGKSPVPEKPTAGYPTPEKPTGGKPVAPPAHSMPYPPSNGTVSTHVPVYPAPVPTTAVPVVPAPGTTAGYAPPPAVSQPGSVPPTVSQPGSVPPAAETPVSTTPVPVSGASVIRSGFMLVLPAALAFFM</sequence>
<feature type="compositionally biased region" description="Low complexity" evidence="1">
    <location>
        <begin position="496"/>
        <end position="511"/>
    </location>
</feature>
<keyword evidence="2" id="KW-0732">Signal</keyword>
<dbReference type="EMBL" id="JABEVY010000343">
    <property type="protein sequence ID" value="KAF5235729.1"/>
    <property type="molecule type" value="Genomic_DNA"/>
</dbReference>
<feature type="compositionally biased region" description="Low complexity" evidence="1">
    <location>
        <begin position="530"/>
        <end position="624"/>
    </location>
</feature>
<feature type="region of interest" description="Disordered" evidence="1">
    <location>
        <begin position="861"/>
        <end position="890"/>
    </location>
</feature>
<comment type="caution">
    <text evidence="3">The sequence shown here is derived from an EMBL/GenBank/DDBJ whole genome shotgun (WGS) entry which is preliminary data.</text>
</comment>
<name>A0A8H5DTW1_9HYPO</name>
<feature type="compositionally biased region" description="Polar residues" evidence="1">
    <location>
        <begin position="864"/>
        <end position="876"/>
    </location>
</feature>
<proteinExistence type="predicted"/>
<gene>
    <name evidence="3" type="ORF">FANTH_11609</name>
</gene>
<evidence type="ECO:0000313" key="3">
    <source>
        <dbReference type="EMBL" id="KAF5235729.1"/>
    </source>
</evidence>
<feature type="region of interest" description="Disordered" evidence="1">
    <location>
        <begin position="365"/>
        <end position="624"/>
    </location>
</feature>